<dbReference type="PANTHER" id="PTHR30244:SF34">
    <property type="entry name" value="DTDP-4-AMINO-4,6-DIDEOXYGALACTOSE TRANSAMINASE"/>
    <property type="match status" value="1"/>
</dbReference>
<dbReference type="CDD" id="cd00616">
    <property type="entry name" value="AHBA_syn"/>
    <property type="match status" value="1"/>
</dbReference>
<name>X1RVY9_9ZZZZ</name>
<dbReference type="GO" id="GO:0008483">
    <property type="term" value="F:transaminase activity"/>
    <property type="evidence" value="ECO:0007669"/>
    <property type="project" value="TreeGrafter"/>
</dbReference>
<dbReference type="InterPro" id="IPR015421">
    <property type="entry name" value="PyrdxlP-dep_Trfase_major"/>
</dbReference>
<dbReference type="GO" id="GO:0030170">
    <property type="term" value="F:pyridoxal phosphate binding"/>
    <property type="evidence" value="ECO:0007669"/>
    <property type="project" value="TreeGrafter"/>
</dbReference>
<reference evidence="1" key="1">
    <citation type="journal article" date="2014" name="Front. Microbiol.">
        <title>High frequency of phylogenetically diverse reductive dehalogenase-homologous genes in deep subseafloor sedimentary metagenomes.</title>
        <authorList>
            <person name="Kawai M."/>
            <person name="Futagami T."/>
            <person name="Toyoda A."/>
            <person name="Takaki Y."/>
            <person name="Nishi S."/>
            <person name="Hori S."/>
            <person name="Arai W."/>
            <person name="Tsubouchi T."/>
            <person name="Morono Y."/>
            <person name="Uchiyama I."/>
            <person name="Ito T."/>
            <person name="Fujiyama A."/>
            <person name="Inagaki F."/>
            <person name="Takami H."/>
        </authorList>
    </citation>
    <scope>NUCLEOTIDE SEQUENCE</scope>
    <source>
        <strain evidence="1">Expedition CK06-06</strain>
    </source>
</reference>
<comment type="caution">
    <text evidence="1">The sequence shown here is derived from an EMBL/GenBank/DDBJ whole genome shotgun (WGS) entry which is preliminary data.</text>
</comment>
<dbReference type="InterPro" id="IPR000653">
    <property type="entry name" value="DegT/StrS_aminotransferase"/>
</dbReference>
<dbReference type="PANTHER" id="PTHR30244">
    <property type="entry name" value="TRANSAMINASE"/>
    <property type="match status" value="1"/>
</dbReference>
<gene>
    <name evidence="1" type="ORF">S12H4_17372</name>
</gene>
<dbReference type="Pfam" id="PF01041">
    <property type="entry name" value="DegT_DnrJ_EryC1"/>
    <property type="match status" value="1"/>
</dbReference>
<sequence>MIPIAKPLVGKEEKQAVMKVIESGMIACGPRVEEFEKQFAAFVGTKYAVATTSGTTALHLALLSVGVTSGDEVILPSFTFIASANSVLFCNAKPVFCDVNSKTFNLDVERIDSLTTEKTKAIMPVHLYGQPADMKPILEIAEKYGLNIIGDAAQAHGAKYNGKMVGSFGDAECFSYYPTKNMTTGEGGMITTDNEDLAERLYSLRNHGREKTKWGYEHGRLGYNYR</sequence>
<dbReference type="GO" id="GO:0000271">
    <property type="term" value="P:polysaccharide biosynthetic process"/>
    <property type="evidence" value="ECO:0007669"/>
    <property type="project" value="TreeGrafter"/>
</dbReference>
<evidence type="ECO:0000313" key="1">
    <source>
        <dbReference type="EMBL" id="GAI84843.1"/>
    </source>
</evidence>
<protein>
    <recommendedName>
        <fullName evidence="2">DegT/DnrJ/EryC1/StrS family aminotransferase</fullName>
    </recommendedName>
</protein>
<proteinExistence type="predicted"/>
<organism evidence="1">
    <name type="scientific">marine sediment metagenome</name>
    <dbReference type="NCBI Taxonomy" id="412755"/>
    <lineage>
        <taxon>unclassified sequences</taxon>
        <taxon>metagenomes</taxon>
        <taxon>ecological metagenomes</taxon>
    </lineage>
</organism>
<feature type="non-terminal residue" evidence="1">
    <location>
        <position position="226"/>
    </location>
</feature>
<dbReference type="Gene3D" id="3.40.640.10">
    <property type="entry name" value="Type I PLP-dependent aspartate aminotransferase-like (Major domain)"/>
    <property type="match status" value="1"/>
</dbReference>
<evidence type="ECO:0008006" key="2">
    <source>
        <dbReference type="Google" id="ProtNLM"/>
    </source>
</evidence>
<dbReference type="EMBL" id="BARW01008485">
    <property type="protein sequence ID" value="GAI84843.1"/>
    <property type="molecule type" value="Genomic_DNA"/>
</dbReference>
<dbReference type="InterPro" id="IPR015424">
    <property type="entry name" value="PyrdxlP-dep_Trfase"/>
</dbReference>
<dbReference type="AlphaFoldDB" id="X1RVY9"/>
<dbReference type="SUPFAM" id="SSF53383">
    <property type="entry name" value="PLP-dependent transferases"/>
    <property type="match status" value="1"/>
</dbReference>
<accession>X1RVY9</accession>